<evidence type="ECO:0000313" key="1">
    <source>
        <dbReference type="Ensembl" id="ENSEBUP00000006174.1"/>
    </source>
</evidence>
<reference evidence="1" key="1">
    <citation type="submission" date="2025-08" db="UniProtKB">
        <authorList>
            <consortium name="Ensembl"/>
        </authorList>
    </citation>
    <scope>IDENTIFICATION</scope>
</reference>
<protein>
    <submittedName>
        <fullName evidence="1">Uncharacterized protein</fullName>
    </submittedName>
</protein>
<organism evidence="1 2">
    <name type="scientific">Eptatretus burgeri</name>
    <name type="common">Inshore hagfish</name>
    <dbReference type="NCBI Taxonomy" id="7764"/>
    <lineage>
        <taxon>Eukaryota</taxon>
        <taxon>Metazoa</taxon>
        <taxon>Chordata</taxon>
        <taxon>Craniata</taxon>
        <taxon>Vertebrata</taxon>
        <taxon>Cyclostomata</taxon>
        <taxon>Myxini</taxon>
        <taxon>Myxiniformes</taxon>
        <taxon>Myxinidae</taxon>
        <taxon>Eptatretinae</taxon>
        <taxon>Eptatretus</taxon>
    </lineage>
</organism>
<dbReference type="Ensembl" id="ENSEBUT00000006625.1">
    <property type="protein sequence ID" value="ENSEBUP00000006174.1"/>
    <property type="gene ID" value="ENSEBUG00000004110.1"/>
</dbReference>
<name>A0A8C4NMN9_EPTBU</name>
<reference evidence="1" key="2">
    <citation type="submission" date="2025-09" db="UniProtKB">
        <authorList>
            <consortium name="Ensembl"/>
        </authorList>
    </citation>
    <scope>IDENTIFICATION</scope>
</reference>
<accession>A0A8C4NMN9</accession>
<keyword evidence="2" id="KW-1185">Reference proteome</keyword>
<proteinExistence type="predicted"/>
<dbReference type="Proteomes" id="UP000694388">
    <property type="component" value="Unplaced"/>
</dbReference>
<sequence>MWLPVVTKKENQTHEEFAKTVQKLLGSALDLVPTPYSSADKAELIKRLAHEEHPPSADSRGDTFLTPTITPPSLIRYLKLHNKSLLCICCQVQSSRLNAKVRMEK</sequence>
<dbReference type="AlphaFoldDB" id="A0A8C4NMN9"/>
<evidence type="ECO:0000313" key="2">
    <source>
        <dbReference type="Proteomes" id="UP000694388"/>
    </source>
</evidence>